<dbReference type="EMBL" id="BAABWH010000014">
    <property type="protein sequence ID" value="GAA6146922.1"/>
    <property type="molecule type" value="Genomic_DNA"/>
</dbReference>
<organism evidence="2 3">
    <name type="scientific">Thalassolituus maritimus</name>
    <dbReference type="NCBI Taxonomy" id="484498"/>
    <lineage>
        <taxon>Bacteria</taxon>
        <taxon>Pseudomonadati</taxon>
        <taxon>Pseudomonadota</taxon>
        <taxon>Gammaproteobacteria</taxon>
        <taxon>Oceanospirillales</taxon>
        <taxon>Oceanospirillaceae</taxon>
        <taxon>Thalassolituus</taxon>
    </lineage>
</organism>
<sequence length="261" mass="28624">MLEQRRVDYLKAMGITAWMPRKTLPHAPASRWIAEDTPSERHEHISIEVEHDHARPAAAADLLRAGQPVANHSQAASVSPPEVNKTTVPAQTEEVASDRPRSQDVISDPAISEPAASASSEPPRFALEFLQLSGDTVWVFDASQPLDRAIPFITRVVKAFDPTVTIVPQPVSFRWPFIESRHQDQSEAVALQALKAQWQHFSSQGVRGVITVGPAAQTWMTKGGVSSGFHINDVDALMHSAENKRALWLALIPLVQSSDSN</sequence>
<comment type="caution">
    <text evidence="2">The sequence shown here is derived from an EMBL/GenBank/DDBJ whole genome shotgun (WGS) entry which is preliminary data.</text>
</comment>
<feature type="region of interest" description="Disordered" evidence="1">
    <location>
        <begin position="69"/>
        <end position="106"/>
    </location>
</feature>
<protein>
    <submittedName>
        <fullName evidence="2">Uncharacterized protein</fullName>
    </submittedName>
</protein>
<accession>A0ABQ0A3F9</accession>
<reference evidence="2 3" key="1">
    <citation type="submission" date="2024-04" db="EMBL/GenBank/DDBJ databases">
        <title>Draft genome sequence of Thalassolituus maritimus NBRC 116585.</title>
        <authorList>
            <person name="Miyakawa T."/>
            <person name="Kusuya Y."/>
            <person name="Miura T."/>
        </authorList>
    </citation>
    <scope>NUCLEOTIDE SEQUENCE [LARGE SCALE GENOMIC DNA]</scope>
    <source>
        <strain evidence="2 3">5NW40-0001</strain>
    </source>
</reference>
<evidence type="ECO:0000313" key="2">
    <source>
        <dbReference type="EMBL" id="GAA6146922.1"/>
    </source>
</evidence>
<dbReference type="Proteomes" id="UP001481413">
    <property type="component" value="Unassembled WGS sequence"/>
</dbReference>
<evidence type="ECO:0000256" key="1">
    <source>
        <dbReference type="SAM" id="MobiDB-lite"/>
    </source>
</evidence>
<name>A0ABQ0A3F9_9GAMM</name>
<keyword evidence="3" id="KW-1185">Reference proteome</keyword>
<evidence type="ECO:0000313" key="3">
    <source>
        <dbReference type="Proteomes" id="UP001481413"/>
    </source>
</evidence>
<gene>
    <name evidence="2" type="ORF">NBRC116585_30420</name>
</gene>
<proteinExistence type="predicted"/>
<dbReference type="RefSeq" id="WP_353296129.1">
    <property type="nucleotide sequence ID" value="NZ_BAABWH010000014.1"/>
</dbReference>